<evidence type="ECO:0000256" key="3">
    <source>
        <dbReference type="ARBA" id="ARBA00023136"/>
    </source>
</evidence>
<proteinExistence type="predicted"/>
<evidence type="ECO:0000256" key="4">
    <source>
        <dbReference type="ARBA" id="ARBA00023180"/>
    </source>
</evidence>
<dbReference type="RefSeq" id="XP_003746007.1">
    <property type="nucleotide sequence ID" value="XM_003745959.2"/>
</dbReference>
<evidence type="ECO:0000256" key="1">
    <source>
        <dbReference type="ARBA" id="ARBA00004370"/>
    </source>
</evidence>
<keyword evidence="5" id="KW-0812">Transmembrane</keyword>
<keyword evidence="8" id="KW-1185">Reference proteome</keyword>
<feature type="chain" id="PRO_5042506345" evidence="6">
    <location>
        <begin position="24"/>
        <end position="260"/>
    </location>
</feature>
<dbReference type="GeneID" id="100908985"/>
<comment type="subcellular location">
    <subcellularLocation>
        <location evidence="1">Membrane</location>
    </subcellularLocation>
</comment>
<evidence type="ECO:0000256" key="6">
    <source>
        <dbReference type="SAM" id="SignalP"/>
    </source>
</evidence>
<gene>
    <name evidence="9" type="primary">LOC100908985</name>
</gene>
<feature type="signal peptide" evidence="6">
    <location>
        <begin position="1"/>
        <end position="23"/>
    </location>
</feature>
<keyword evidence="2 6" id="KW-0732">Signal</keyword>
<organism evidence="8 9">
    <name type="scientific">Galendromus occidentalis</name>
    <name type="common">western predatory mite</name>
    <dbReference type="NCBI Taxonomy" id="34638"/>
    <lineage>
        <taxon>Eukaryota</taxon>
        <taxon>Metazoa</taxon>
        <taxon>Ecdysozoa</taxon>
        <taxon>Arthropoda</taxon>
        <taxon>Chelicerata</taxon>
        <taxon>Arachnida</taxon>
        <taxon>Acari</taxon>
        <taxon>Parasitiformes</taxon>
        <taxon>Mesostigmata</taxon>
        <taxon>Gamasina</taxon>
        <taxon>Phytoseioidea</taxon>
        <taxon>Phytoseiidae</taxon>
        <taxon>Typhlodrominae</taxon>
        <taxon>Galendromus</taxon>
    </lineage>
</organism>
<name>A0AAJ6VZ92_9ACAR</name>
<dbReference type="InterPro" id="IPR013980">
    <property type="entry name" value="MANSC_dom"/>
</dbReference>
<evidence type="ECO:0000256" key="2">
    <source>
        <dbReference type="ARBA" id="ARBA00022729"/>
    </source>
</evidence>
<evidence type="ECO:0000313" key="8">
    <source>
        <dbReference type="Proteomes" id="UP000694867"/>
    </source>
</evidence>
<keyword evidence="5" id="KW-1133">Transmembrane helix</keyword>
<feature type="transmembrane region" description="Helical" evidence="5">
    <location>
        <begin position="210"/>
        <end position="232"/>
    </location>
</feature>
<sequence length="260" mass="28833">MKLLTHFLALSVGLLGAVREAQTSVELSSLGNPKCDPPGRWRTGRRLNFTESRAKGAIVNDNGVSWLTKLEDCANWCCRLPPVNCSVAMLEIRSNGANCHLLVCYPTELCVFNYAPDFLSYDRTLFVPPVTDIPLVPTTGRPSFSFRENTQQHKSVIKPRKGVEDLLPETLTSSTRSPASLSSEKPIISSSALDDAESRPHKHRTSVGLIFLYAAIILAIMGVGTFFGLKFLDCWERRHYTRADYLLDGMYEIKGTSCSS</sequence>
<dbReference type="KEGG" id="goe:100908985"/>
<evidence type="ECO:0000313" key="9">
    <source>
        <dbReference type="RefSeq" id="XP_003746007.1"/>
    </source>
</evidence>
<feature type="domain" description="MANSC" evidence="7">
    <location>
        <begin position="41"/>
        <end position="121"/>
    </location>
</feature>
<dbReference type="InterPro" id="IPR011106">
    <property type="entry name" value="MANSC_N"/>
</dbReference>
<dbReference type="Pfam" id="PF07502">
    <property type="entry name" value="MANEC"/>
    <property type="match status" value="1"/>
</dbReference>
<evidence type="ECO:0000256" key="5">
    <source>
        <dbReference type="SAM" id="Phobius"/>
    </source>
</evidence>
<protein>
    <submittedName>
        <fullName evidence="9">Uncharacterized protein LOC100908985</fullName>
    </submittedName>
</protein>
<dbReference type="Proteomes" id="UP000694867">
    <property type="component" value="Unplaced"/>
</dbReference>
<dbReference type="GO" id="GO:0016020">
    <property type="term" value="C:membrane"/>
    <property type="evidence" value="ECO:0007669"/>
    <property type="project" value="UniProtKB-SubCell"/>
</dbReference>
<accession>A0AAJ6VZ92</accession>
<dbReference type="AlphaFoldDB" id="A0AAJ6VZ92"/>
<dbReference type="PROSITE" id="PS50986">
    <property type="entry name" value="MANSC"/>
    <property type="match status" value="1"/>
</dbReference>
<reference evidence="9" key="1">
    <citation type="submission" date="2025-08" db="UniProtKB">
        <authorList>
            <consortium name="RefSeq"/>
        </authorList>
    </citation>
    <scope>IDENTIFICATION</scope>
</reference>
<evidence type="ECO:0000259" key="7">
    <source>
        <dbReference type="PROSITE" id="PS50986"/>
    </source>
</evidence>
<keyword evidence="3 5" id="KW-0472">Membrane</keyword>
<keyword evidence="4" id="KW-0325">Glycoprotein</keyword>
<dbReference type="SMART" id="SM00765">
    <property type="entry name" value="MANEC"/>
    <property type="match status" value="1"/>
</dbReference>